<dbReference type="AlphaFoldDB" id="A0A840G0E8"/>
<dbReference type="Proteomes" id="UP000524450">
    <property type="component" value="Unassembled WGS sequence"/>
</dbReference>
<name>A0A840G0E8_9BURK</name>
<dbReference type="EMBL" id="JACIFZ010000017">
    <property type="protein sequence ID" value="MBB4225965.1"/>
    <property type="molecule type" value="Genomic_DNA"/>
</dbReference>
<comment type="caution">
    <text evidence="1">The sequence shown here is derived from an EMBL/GenBank/DDBJ whole genome shotgun (WGS) entry which is preliminary data.</text>
</comment>
<evidence type="ECO:0000313" key="2">
    <source>
        <dbReference type="Proteomes" id="UP000524450"/>
    </source>
</evidence>
<accession>A0A840G0E8</accession>
<gene>
    <name evidence="1" type="ORF">GGD71_006778</name>
</gene>
<dbReference type="RefSeq" id="WP_184642662.1">
    <property type="nucleotide sequence ID" value="NZ_JACIFZ010000017.1"/>
</dbReference>
<proteinExistence type="predicted"/>
<protein>
    <submittedName>
        <fullName evidence="1">Uncharacterized protein</fullName>
    </submittedName>
</protein>
<reference evidence="1 2" key="1">
    <citation type="submission" date="2020-08" db="EMBL/GenBank/DDBJ databases">
        <title>Genomic Encyclopedia of Type Strains, Phase IV (KMG-V): Genome sequencing to study the core and pangenomes of soil and plant-associated prokaryotes.</title>
        <authorList>
            <person name="Whitman W."/>
        </authorList>
    </citation>
    <scope>NUCLEOTIDE SEQUENCE [LARGE SCALE GENOMIC DNA]</scope>
    <source>
        <strain evidence="1 2">34/80</strain>
    </source>
</reference>
<organism evidence="1 2">
    <name type="scientific">Variovorax guangxiensis</name>
    <dbReference type="NCBI Taxonomy" id="1775474"/>
    <lineage>
        <taxon>Bacteria</taxon>
        <taxon>Pseudomonadati</taxon>
        <taxon>Pseudomonadota</taxon>
        <taxon>Betaproteobacteria</taxon>
        <taxon>Burkholderiales</taxon>
        <taxon>Comamonadaceae</taxon>
        <taxon>Variovorax</taxon>
    </lineage>
</organism>
<evidence type="ECO:0000313" key="1">
    <source>
        <dbReference type="EMBL" id="MBB4225965.1"/>
    </source>
</evidence>
<sequence length="163" mass="17549">MSFSSGADGSDYSTTAAYFHYGLEAGVFDADEVRAWALAIVEARRTPPPEVVEVLASRTFLNLVEALKVVPGERDVRLAGRWLLNTLNRRLATDKSLVGVVTRQALQVAQSTGLEESIQFAFDGIADLFGLAQSGTYGTVENCHAELLTVLSSSEAPPALKLF</sequence>